<evidence type="ECO:0000259" key="8">
    <source>
        <dbReference type="Pfam" id="PF15911"/>
    </source>
</evidence>
<dbReference type="PANTHER" id="PTHR14920">
    <property type="entry name" value="OSMOTIC AVOIDANCE ABNORMAL PROTEIN 1/WD REPEAT MEMBRANE PROTEIN"/>
    <property type="match status" value="1"/>
</dbReference>
<dbReference type="InterPro" id="IPR056157">
    <property type="entry name" value="TPR_IFT80_172_dom"/>
</dbReference>
<reference evidence="12" key="1">
    <citation type="submission" date="2021-12" db="EMBL/GenBank/DDBJ databases">
        <authorList>
            <person name="King R."/>
        </authorList>
    </citation>
    <scope>NUCLEOTIDE SEQUENCE</scope>
</reference>
<dbReference type="InterPro" id="IPR015943">
    <property type="entry name" value="WD40/YVTN_repeat-like_dom_sf"/>
</dbReference>
<dbReference type="Pfam" id="PF23389">
    <property type="entry name" value="Beta-prop_WDR19_1st"/>
    <property type="match status" value="1"/>
</dbReference>
<protein>
    <recommendedName>
        <fullName evidence="14">WD repeat-containing protein 19</fullName>
    </recommendedName>
</protein>
<keyword evidence="4" id="KW-0970">Cilium biogenesis/degradation</keyword>
<dbReference type="Gene3D" id="2.130.10.10">
    <property type="entry name" value="YVTN repeat-like/Quinoprotein amine dehydrogenase"/>
    <property type="match status" value="3"/>
</dbReference>
<dbReference type="FunFam" id="2.130.10.10:FF:000242">
    <property type="entry name" value="WD repeat domain 19, isoform CRA_a"/>
    <property type="match status" value="1"/>
</dbReference>
<evidence type="ECO:0000256" key="6">
    <source>
        <dbReference type="ARBA" id="ARBA00023069"/>
    </source>
</evidence>
<dbReference type="EMBL" id="OU963862">
    <property type="protein sequence ID" value="CAH0754995.1"/>
    <property type="molecule type" value="Genomic_DNA"/>
</dbReference>
<keyword evidence="7" id="KW-0966">Cell projection</keyword>
<evidence type="ECO:0000313" key="13">
    <source>
        <dbReference type="Proteomes" id="UP001152759"/>
    </source>
</evidence>
<evidence type="ECO:0000256" key="3">
    <source>
        <dbReference type="ARBA" id="ARBA00022737"/>
    </source>
</evidence>
<evidence type="ECO:0000259" key="11">
    <source>
        <dbReference type="Pfam" id="PF24762"/>
    </source>
</evidence>
<dbReference type="InterPro" id="IPR036322">
    <property type="entry name" value="WD40_repeat_dom_sf"/>
</dbReference>
<dbReference type="SUPFAM" id="SSF50978">
    <property type="entry name" value="WD40 repeat-like"/>
    <property type="match status" value="2"/>
</dbReference>
<evidence type="ECO:0008006" key="14">
    <source>
        <dbReference type="Google" id="ProtNLM"/>
    </source>
</evidence>
<dbReference type="Pfam" id="PF15911">
    <property type="entry name" value="Beta-prop_WDR19_2nd"/>
    <property type="match status" value="1"/>
</dbReference>
<dbReference type="SMART" id="SM00320">
    <property type="entry name" value="WD40"/>
    <property type="match status" value="6"/>
</dbReference>
<evidence type="ECO:0000259" key="9">
    <source>
        <dbReference type="Pfam" id="PF23387"/>
    </source>
</evidence>
<dbReference type="GO" id="GO:0060271">
    <property type="term" value="P:cilium assembly"/>
    <property type="evidence" value="ECO:0007669"/>
    <property type="project" value="TreeGrafter"/>
</dbReference>
<dbReference type="OrthoDB" id="10250638at2759"/>
<feature type="domain" description="WDR19 first beta-propeller" evidence="10">
    <location>
        <begin position="19"/>
        <end position="341"/>
    </location>
</feature>
<dbReference type="Pfam" id="PF23146">
    <property type="entry name" value="Zf_IFT144_1st"/>
    <property type="match status" value="1"/>
</dbReference>
<dbReference type="InterPro" id="IPR057855">
    <property type="entry name" value="Beta-prop_WDR19_1st"/>
</dbReference>
<keyword evidence="2" id="KW-0853">WD repeat</keyword>
<feature type="domain" description="IFT80/172/WDR35 TPR" evidence="9">
    <location>
        <begin position="688"/>
        <end position="778"/>
    </location>
</feature>
<gene>
    <name evidence="12" type="ORF">BEMITA_LOCUS2117</name>
</gene>
<dbReference type="Pfam" id="PF24762">
    <property type="entry name" value="TPR_IF140-IFT172"/>
    <property type="match status" value="1"/>
</dbReference>
<evidence type="ECO:0000256" key="4">
    <source>
        <dbReference type="ARBA" id="ARBA00022794"/>
    </source>
</evidence>
<keyword evidence="5" id="KW-0802">TPR repeat</keyword>
<dbReference type="FunFam" id="1.25.40.470:FF:000009">
    <property type="entry name" value="WD repeat-containing protein 19 isoform X1"/>
    <property type="match status" value="1"/>
</dbReference>
<dbReference type="Gene3D" id="1.25.40.470">
    <property type="match status" value="2"/>
</dbReference>
<dbReference type="GO" id="GO:0035721">
    <property type="term" value="P:intraciliary retrograde transport"/>
    <property type="evidence" value="ECO:0007669"/>
    <property type="project" value="InterPro"/>
</dbReference>
<keyword evidence="6" id="KW-0969">Cilium</keyword>
<evidence type="ECO:0000256" key="5">
    <source>
        <dbReference type="ARBA" id="ARBA00022803"/>
    </source>
</evidence>
<feature type="domain" description="IF140/IFT172/WDR19 TPR" evidence="11">
    <location>
        <begin position="864"/>
        <end position="1018"/>
    </location>
</feature>
<dbReference type="InterPro" id="IPR001680">
    <property type="entry name" value="WD40_rpt"/>
</dbReference>
<name>A0A9P0C8U9_BEMTA</name>
<dbReference type="GO" id="GO:0008104">
    <property type="term" value="P:intracellular protein localization"/>
    <property type="evidence" value="ECO:0007669"/>
    <property type="project" value="UniProtKB-ARBA"/>
</dbReference>
<dbReference type="InterPro" id="IPR040379">
    <property type="entry name" value="WDR19/dyf-2"/>
</dbReference>
<dbReference type="Proteomes" id="UP001152759">
    <property type="component" value="Chromosome 1"/>
</dbReference>
<dbReference type="InterPro" id="IPR056168">
    <property type="entry name" value="TPR_IF140/IFT172/WDR19"/>
</dbReference>
<dbReference type="GO" id="GO:0030991">
    <property type="term" value="C:intraciliary transport particle A"/>
    <property type="evidence" value="ECO:0007669"/>
    <property type="project" value="TreeGrafter"/>
</dbReference>
<feature type="domain" description="WDR19 WD40 repeat" evidence="8">
    <location>
        <begin position="361"/>
        <end position="645"/>
    </location>
</feature>
<proteinExistence type="predicted"/>
<evidence type="ECO:0000256" key="2">
    <source>
        <dbReference type="ARBA" id="ARBA00022574"/>
    </source>
</evidence>
<dbReference type="GO" id="GO:0005929">
    <property type="term" value="C:cilium"/>
    <property type="evidence" value="ECO:0007669"/>
    <property type="project" value="UniProtKB-SubCell"/>
</dbReference>
<comment type="subcellular location">
    <subcellularLocation>
        <location evidence="1">Cell projection</location>
        <location evidence="1">Cilium</location>
    </subcellularLocation>
</comment>
<evidence type="ECO:0000256" key="7">
    <source>
        <dbReference type="ARBA" id="ARBA00023273"/>
    </source>
</evidence>
<organism evidence="12 13">
    <name type="scientific">Bemisia tabaci</name>
    <name type="common">Sweetpotato whitefly</name>
    <name type="synonym">Aleurodes tabaci</name>
    <dbReference type="NCBI Taxonomy" id="7038"/>
    <lineage>
        <taxon>Eukaryota</taxon>
        <taxon>Metazoa</taxon>
        <taxon>Ecdysozoa</taxon>
        <taxon>Arthropoda</taxon>
        <taxon>Hexapoda</taxon>
        <taxon>Insecta</taxon>
        <taxon>Pterygota</taxon>
        <taxon>Neoptera</taxon>
        <taxon>Paraneoptera</taxon>
        <taxon>Hemiptera</taxon>
        <taxon>Sternorrhyncha</taxon>
        <taxon>Aleyrodoidea</taxon>
        <taxon>Aleyrodidae</taxon>
        <taxon>Aleyrodinae</taxon>
        <taxon>Bemisia</taxon>
    </lineage>
</organism>
<dbReference type="InterPro" id="IPR039468">
    <property type="entry name" value="WDR19_WD40_rpt"/>
</dbReference>
<dbReference type="KEGG" id="btab:109033800"/>
<evidence type="ECO:0000256" key="1">
    <source>
        <dbReference type="ARBA" id="ARBA00004138"/>
    </source>
</evidence>
<keyword evidence="13" id="KW-1185">Reference proteome</keyword>
<keyword evidence="3" id="KW-0677">Repeat</keyword>
<evidence type="ECO:0000259" key="10">
    <source>
        <dbReference type="Pfam" id="PF23389"/>
    </source>
</evidence>
<evidence type="ECO:0000313" key="12">
    <source>
        <dbReference type="EMBL" id="CAH0754995.1"/>
    </source>
</evidence>
<dbReference type="PANTHER" id="PTHR14920:SF0">
    <property type="entry name" value="WD REPEAT DOMAIN 19"/>
    <property type="match status" value="1"/>
</dbReference>
<accession>A0A9P0C8U9</accession>
<dbReference type="Pfam" id="PF23387">
    <property type="entry name" value="TPR_IFT80_172"/>
    <property type="match status" value="1"/>
</dbReference>
<sequence>MAEDELLYQLSSPHGVGEVFFSWQPKSGRFLATAGADQTVSIFSREGAAVDKINLSGSCIDLCWDPEGDMLGIIAQGSHDIILWDSNRQKKQYVDSGLRETLSCLAWAKKDWILAVGSIKGNICIYNHLTAKRLPCFAKHSKRITTAAWNSENILGFGSEDCTISLNNIQGDSLHVITVRAEPSNLRFLEHSVNSKFGGESMGGVVIGGKNLSLFSIKDPSNLMELMFQTRYGSIVDYHWYCSGCILLGFSNGFFVAISTHQEEIGQELFQIQNHYGTLGGIAYCPEVGKVATCGDNNIKIHEASNFQEVSAVMSVEREISIENIAWTDDGQLLTAAGASGSVYVFLSRLPQLAGVSSEFIATLSSLKSISLYLCKYENMKVKTIKKASFNIEIEPNFVTCSNSHIVLGMNNRCWIYEVGKLNDYEENMKPVLKRHKEYLGSIHSISVSNHYISVLFEGKLHIHKIEESPHGSEMKILPEIDQELVIVHHEIIGDFLYYSSDIGHIRCFNLEDWKNVSNYQHPVAIKTLMPNINGNRIAFIDDKGNGFILNAMTDTVLAIPSVSSGSTKILWDNFRQEVGEIFIIGDSNSISTYVYVKDTINGAEISKISSTKLSQNFLPLILHNGGLTLLSGGGKLTNLILNSHLFSHTVLKQNRTDGLESVLARYLALYRCCDALNVCHLINKKECWAQLAATALRCLDINTAIKVYMHLGDDGMVLSLQAINAHENKKFFAGQIAMFLQDFDKAEEYFLNSDEPTAALDMRIDILHWDSALQLANTLAPEMLPFISKEYAFQLEFSGQYVQALSYYEKALSDFNCDFDLKKYGSFSKSFDHTEKCNEGIARTAIRVGNFELGFRIAMSSMSNRSLKMDCAEILEAAKKHQYAAILYEAADNFDKAAICLANLKQWDKIEAFLSRISSAKIYIMYAKAKESAGEYEKAVRAYELAHDYNNVIRLDLEHLNDPENAVKLVQETHSLEGAKLVAKFFQTQGNITSAIRFLIVSQCYKEAFQIARANNQLELYGEILTAEGDDDKISDEYHSLAVTFESQNQYFLAGKYYFLCKDYPKAFKLLIQAAKNDSKNPESLSYAIEVVSRTDSNAMSNQLINLLLGHLDGIPRDPRNIYRLYLARSQFKEATETAIIIADNERVNGNYRSARDVLFSICQELRLNGLKISFELLKCLHLLHSYALIKIHVRRNDHHNAALLLMKVADNISKFPSHTVQILTSAVIECQRADFKADALQFASYLMKPENRQLIDPKYRSKIEGIVRKANRSTPKKAENISTPCPYCNFNVPQTQLECPQCSRIIPFCIASGYHIVLDELTACPLCNFPAKHVTFTEVLESYGKCPMCQGAVNALDLVLSNELRQFAFFKNTT</sequence>